<dbReference type="SUPFAM" id="SSF50494">
    <property type="entry name" value="Trypsin-like serine proteases"/>
    <property type="match status" value="1"/>
</dbReference>
<accession>A0A5M3XDA0</accession>
<organism evidence="2 3">
    <name type="scientific">Acrocarpospora pleiomorpha</name>
    <dbReference type="NCBI Taxonomy" id="90975"/>
    <lineage>
        <taxon>Bacteria</taxon>
        <taxon>Bacillati</taxon>
        <taxon>Actinomycetota</taxon>
        <taxon>Actinomycetes</taxon>
        <taxon>Streptosporangiales</taxon>
        <taxon>Streptosporangiaceae</taxon>
        <taxon>Acrocarpospora</taxon>
    </lineage>
</organism>
<protein>
    <recommendedName>
        <fullName evidence="1">NACHT domain-containing protein</fullName>
    </recommendedName>
</protein>
<evidence type="ECO:0000313" key="2">
    <source>
        <dbReference type="EMBL" id="GES19587.1"/>
    </source>
</evidence>
<evidence type="ECO:0000259" key="1">
    <source>
        <dbReference type="PROSITE" id="PS50837"/>
    </source>
</evidence>
<dbReference type="PANTHER" id="PTHR46844:SF1">
    <property type="entry name" value="SLR5058 PROTEIN"/>
    <property type="match status" value="1"/>
</dbReference>
<dbReference type="SUPFAM" id="SSF52540">
    <property type="entry name" value="P-loop containing nucleoside triphosphate hydrolases"/>
    <property type="match status" value="1"/>
</dbReference>
<evidence type="ECO:0000313" key="3">
    <source>
        <dbReference type="Proteomes" id="UP000377595"/>
    </source>
</evidence>
<dbReference type="InterPro" id="IPR027417">
    <property type="entry name" value="P-loop_NTPase"/>
</dbReference>
<keyword evidence="3" id="KW-1185">Reference proteome</keyword>
<sequence length="1186" mass="130468">MGSYEDVMAERSRLRAALCEATLKLTSNVGEGTGFFVAPGRVLTSAHVIGQEGRILRSQVDATWAGRAVTLAVTRDDYRPAYEGGSDLALLHLPDGLEHPVICLNDSAEPGDELWTYGYPTGLFREGDSVSLRVEGPSVRSDGTRLLRASHGRASRGHSGSPALNWRTGCVCGVIRMSRLIEETPVIYMVTSADVLDSFPEVAKAQRSARVNRAWHRLMSDNQLREAGLRVPGAALTSYLRAIRGAAREHPYPLSLRDAPPLNVVYLRQQATAIDDESDVVTADEVLRHHRGAQIIGEPGAGKSSLLRHLTDRSASTWLDGESAPYVPIPIHASALLSRKPFNRALADGVMNELGAELSDGGLADLFSREPLPGVPWLVLVDGLDEVIGTRSRTRVLKAVDRNREDTPYLRFLVASRPVPELTHMPIATDDAPSFKIEPFTDDQLERFATLWFSALALPNPAESAARFVAELQRGRLRQIAHIPLQATMICVVYAADPRQRLPMSRAELYERFIERLFDKARVQGAARRQLREQAMPYGAEAEKAAERLLDELRSGMEELAHNRQFGHADPAMQAPPPTMPRESWAALVTETLQLVGLLVERRGRLVFIHHTIEEYLAACHVARTTRKPGRFRGHRPFFPQEKWPWSHLEVKLFLAAIWGQEGIDLRPALRRLLTRAHRQANAEFLAELVRQGVRLPEDLFAQTCAAFCAMLAIGANDRRWTDARDALIDLDPERAAEQFESIAVSPLADRWRRYQAATALARIDRARGILTLQRLIHDPHAFDVQLRAARVLHEHDPSMGRVALAFLAHNSDVPDEYRIDAASDLLGADRQVGVSLFAQLVRDHRLSDAARLRAARALIDAGYEELPDLMRRLTADTTVSAATRAECGAVLLMIDKWAGISILEELCLDALAPPDARLRAAKAINREEPGRGVPLLRSIAEDQNVAPDLRLATIDELMVVDPSTSVILTTMAADQALDYETRVAVAEAAAGWGSEIGAQAFDRIVGDDQLTGLQRRQAAEHAADHDVRMGLRCLARLVKDGKLKPATRLKAAESAARYDRQRGIALLTALCDDLTGRARLPALGALAKLDPARAKPILVGIAEDHTSAQAPGAALELATIDRKKAISLLDAICVDSNIEPAKRITAATTLSQIDRVQGSLSLAKLRRDPVVLSELERQDATRLPS</sequence>
<dbReference type="InterPro" id="IPR009003">
    <property type="entry name" value="Peptidase_S1_PA"/>
</dbReference>
<dbReference type="PANTHER" id="PTHR46844">
    <property type="entry name" value="SLR5058 PROTEIN"/>
    <property type="match status" value="1"/>
</dbReference>
<gene>
    <name evidence="2" type="ORF">Aple_024830</name>
</gene>
<name>A0A5M3XDA0_9ACTN</name>
<comment type="caution">
    <text evidence="2">The sequence shown here is derived from an EMBL/GenBank/DDBJ whole genome shotgun (WGS) entry which is preliminary data.</text>
</comment>
<dbReference type="Proteomes" id="UP000377595">
    <property type="component" value="Unassembled WGS sequence"/>
</dbReference>
<feature type="domain" description="NACHT" evidence="1">
    <location>
        <begin position="291"/>
        <end position="418"/>
    </location>
</feature>
<dbReference type="InterPro" id="IPR007111">
    <property type="entry name" value="NACHT_NTPase"/>
</dbReference>
<dbReference type="PROSITE" id="PS50837">
    <property type="entry name" value="NACHT"/>
    <property type="match status" value="1"/>
</dbReference>
<dbReference type="AlphaFoldDB" id="A0A5M3XDA0"/>
<dbReference type="Pfam" id="PF13365">
    <property type="entry name" value="Trypsin_2"/>
    <property type="match status" value="1"/>
</dbReference>
<proteinExistence type="predicted"/>
<dbReference type="EMBL" id="BLAF01000012">
    <property type="protein sequence ID" value="GES19587.1"/>
    <property type="molecule type" value="Genomic_DNA"/>
</dbReference>
<reference evidence="2 3" key="1">
    <citation type="submission" date="2019-10" db="EMBL/GenBank/DDBJ databases">
        <title>Whole genome shotgun sequence of Acrocarpospora pleiomorpha NBRC 16267.</title>
        <authorList>
            <person name="Ichikawa N."/>
            <person name="Kimura A."/>
            <person name="Kitahashi Y."/>
            <person name="Komaki H."/>
            <person name="Oguchi A."/>
        </authorList>
    </citation>
    <scope>NUCLEOTIDE SEQUENCE [LARGE SCALE GENOMIC DNA]</scope>
    <source>
        <strain evidence="2 3">NBRC 16267</strain>
    </source>
</reference>
<dbReference type="Gene3D" id="3.40.50.300">
    <property type="entry name" value="P-loop containing nucleotide triphosphate hydrolases"/>
    <property type="match status" value="1"/>
</dbReference>
<dbReference type="Gene3D" id="2.40.10.120">
    <property type="match status" value="1"/>
</dbReference>